<proteinExistence type="predicted"/>
<reference evidence="1 2" key="1">
    <citation type="submission" date="2014-06" db="EMBL/GenBank/DDBJ databases">
        <title>Whole Genome Sequences of Three Symbiotic Endozoicomonas Bacteria.</title>
        <authorList>
            <person name="Neave M.J."/>
            <person name="Apprill A."/>
            <person name="Voolstra C.R."/>
        </authorList>
    </citation>
    <scope>NUCLEOTIDE SEQUENCE [LARGE SCALE GENOMIC DNA]</scope>
    <source>
        <strain evidence="1 2">DSM 25634</strain>
    </source>
</reference>
<dbReference type="AlphaFoldDB" id="A0A081NKI4"/>
<dbReference type="RefSeq" id="WP_034832482.1">
    <property type="nucleotide sequence ID" value="NZ_JOKH01000001.1"/>
</dbReference>
<sequence length="171" mass="20189">MMIDNNAMKKLSESFVSEWLNMEYMLLPERIKSKRWACLPIADYMNPMEAEWLSEAINQNTSKDIISLAFEFGGTPTCSMIEVSKSNLIDANFQSSHLFLCITSMEYEFIYFKDQLNRFYLLSGSQNFLKKAYPCSLETSKEMYYDWLESYSKSDSEKLFLKKIWEKYFTA</sequence>
<organism evidence="1 2">
    <name type="scientific">Endozoicomonas numazuensis</name>
    <dbReference type="NCBI Taxonomy" id="1137799"/>
    <lineage>
        <taxon>Bacteria</taxon>
        <taxon>Pseudomonadati</taxon>
        <taxon>Pseudomonadota</taxon>
        <taxon>Gammaproteobacteria</taxon>
        <taxon>Oceanospirillales</taxon>
        <taxon>Endozoicomonadaceae</taxon>
        <taxon>Endozoicomonas</taxon>
    </lineage>
</organism>
<protein>
    <submittedName>
        <fullName evidence="1">Uncharacterized protein</fullName>
    </submittedName>
</protein>
<dbReference type="STRING" id="1137799.GZ78_02580"/>
<gene>
    <name evidence="1" type="ORF">GZ78_02580</name>
</gene>
<evidence type="ECO:0000313" key="1">
    <source>
        <dbReference type="EMBL" id="KEQ18957.1"/>
    </source>
</evidence>
<accession>A0A081NKI4</accession>
<dbReference type="EMBL" id="JOKH01000001">
    <property type="protein sequence ID" value="KEQ18957.1"/>
    <property type="molecule type" value="Genomic_DNA"/>
</dbReference>
<comment type="caution">
    <text evidence="1">The sequence shown here is derived from an EMBL/GenBank/DDBJ whole genome shotgun (WGS) entry which is preliminary data.</text>
</comment>
<evidence type="ECO:0000313" key="2">
    <source>
        <dbReference type="Proteomes" id="UP000028073"/>
    </source>
</evidence>
<keyword evidence="2" id="KW-1185">Reference proteome</keyword>
<dbReference type="Proteomes" id="UP000028073">
    <property type="component" value="Unassembled WGS sequence"/>
</dbReference>
<name>A0A081NKI4_9GAMM</name>
<dbReference type="OrthoDB" id="9553489at2"/>